<evidence type="ECO:0000313" key="1">
    <source>
        <dbReference type="EMBL" id="KAF9882894.1"/>
    </source>
</evidence>
<reference evidence="1" key="1">
    <citation type="journal article" date="2019" name="Beilstein J. Org. Chem.">
        <title>Nanangenines: drimane sesquiterpenoids as the dominant metabolite cohort of a novel Australian fungus, Aspergillus nanangensis.</title>
        <authorList>
            <person name="Lacey H.J."/>
            <person name="Gilchrist C.L.M."/>
            <person name="Crombie A."/>
            <person name="Kalaitzis J.A."/>
            <person name="Vuong D."/>
            <person name="Rutledge P.J."/>
            <person name="Turner P."/>
            <person name="Pitt J.I."/>
            <person name="Lacey E."/>
            <person name="Chooi Y.H."/>
            <person name="Piggott A.M."/>
        </authorList>
    </citation>
    <scope>NUCLEOTIDE SEQUENCE</scope>
    <source>
        <strain evidence="1">MST-FP2251</strain>
    </source>
</reference>
<dbReference type="AlphaFoldDB" id="A0AAD4CAJ2"/>
<organism evidence="1 2">
    <name type="scientific">Aspergillus nanangensis</name>
    <dbReference type="NCBI Taxonomy" id="2582783"/>
    <lineage>
        <taxon>Eukaryota</taxon>
        <taxon>Fungi</taxon>
        <taxon>Dikarya</taxon>
        <taxon>Ascomycota</taxon>
        <taxon>Pezizomycotina</taxon>
        <taxon>Eurotiomycetes</taxon>
        <taxon>Eurotiomycetidae</taxon>
        <taxon>Eurotiales</taxon>
        <taxon>Aspergillaceae</taxon>
        <taxon>Aspergillus</taxon>
        <taxon>Aspergillus subgen. Circumdati</taxon>
    </lineage>
</organism>
<evidence type="ECO:0008006" key="3">
    <source>
        <dbReference type="Google" id="ProtNLM"/>
    </source>
</evidence>
<proteinExistence type="predicted"/>
<dbReference type="Gene3D" id="3.40.50.720">
    <property type="entry name" value="NAD(P)-binding Rossmann-like Domain"/>
    <property type="match status" value="1"/>
</dbReference>
<dbReference type="PANTHER" id="PTHR48079:SF8">
    <property type="entry name" value="NAD(P)-BINDING DOMAIN-CONTAINING PROTEIN"/>
    <property type="match status" value="1"/>
</dbReference>
<dbReference type="Proteomes" id="UP001194746">
    <property type="component" value="Unassembled WGS sequence"/>
</dbReference>
<sequence length="340" mass="36231">MSRIFITGVTGYIGGDVLYGITQALTSSSIIALVRNEARAAAVTQKFSNVIPLIGDLDSTAKIRQQAQEADVVLNLASSSHGASAKAIAEGLAKTERKSPVWIQIGGGSILSGPDIASKAYGQPGSTLHSDLSGSSEIQNIITASPKRVVDHILRDLNASQPNIRTATVYGPLIYGQGRGPVNQRSIQIPELAKAILNYSHGVHVGRGLSTWSNIHISDLTRLIVGLVVEASRQSTSQLWNKNGVFFAESGRMSFRDISTRMAGFAHSKGLIKSPESVAIDADTADKLTPHGSVLWGTNVQYQAIRARELLGWRPQGPGLEEEIPRATLAEAALARPQSL</sequence>
<accession>A0AAD4CAJ2</accession>
<name>A0AAD4CAJ2_ASPNN</name>
<protein>
    <recommendedName>
        <fullName evidence="3">NAD(P)-binding domain-containing protein</fullName>
    </recommendedName>
</protein>
<dbReference type="GO" id="GO:0004029">
    <property type="term" value="F:aldehyde dehydrogenase (NAD+) activity"/>
    <property type="evidence" value="ECO:0007669"/>
    <property type="project" value="TreeGrafter"/>
</dbReference>
<dbReference type="InterPro" id="IPR051783">
    <property type="entry name" value="NAD(P)-dependent_oxidoreduct"/>
</dbReference>
<dbReference type="InterPro" id="IPR036291">
    <property type="entry name" value="NAD(P)-bd_dom_sf"/>
</dbReference>
<evidence type="ECO:0000313" key="2">
    <source>
        <dbReference type="Proteomes" id="UP001194746"/>
    </source>
</evidence>
<comment type="caution">
    <text evidence="1">The sequence shown here is derived from an EMBL/GenBank/DDBJ whole genome shotgun (WGS) entry which is preliminary data.</text>
</comment>
<dbReference type="GO" id="GO:0005737">
    <property type="term" value="C:cytoplasm"/>
    <property type="evidence" value="ECO:0007669"/>
    <property type="project" value="TreeGrafter"/>
</dbReference>
<dbReference type="PANTHER" id="PTHR48079">
    <property type="entry name" value="PROTEIN YEEZ"/>
    <property type="match status" value="1"/>
</dbReference>
<dbReference type="EMBL" id="VCAU01000204">
    <property type="protein sequence ID" value="KAF9882894.1"/>
    <property type="molecule type" value="Genomic_DNA"/>
</dbReference>
<dbReference type="SUPFAM" id="SSF51735">
    <property type="entry name" value="NAD(P)-binding Rossmann-fold domains"/>
    <property type="match status" value="1"/>
</dbReference>
<reference evidence="1" key="2">
    <citation type="submission" date="2020-02" db="EMBL/GenBank/DDBJ databases">
        <authorList>
            <person name="Gilchrist C.L.M."/>
            <person name="Chooi Y.-H."/>
        </authorList>
    </citation>
    <scope>NUCLEOTIDE SEQUENCE</scope>
    <source>
        <strain evidence="1">MST-FP2251</strain>
    </source>
</reference>
<gene>
    <name evidence="1" type="ORF">FE257_004908</name>
</gene>
<keyword evidence="2" id="KW-1185">Reference proteome</keyword>